<dbReference type="InterPro" id="IPR043504">
    <property type="entry name" value="Peptidase_S1_PA_chymotrypsin"/>
</dbReference>
<keyword evidence="4" id="KW-1185">Reference proteome</keyword>
<evidence type="ECO:0000259" key="3">
    <source>
        <dbReference type="Pfam" id="PF00089"/>
    </source>
</evidence>
<evidence type="ECO:0000313" key="5">
    <source>
        <dbReference type="WBParaSite" id="Gr19_v10_g16938.t1"/>
    </source>
</evidence>
<dbReference type="InterPro" id="IPR018114">
    <property type="entry name" value="TRYPSIN_HIS"/>
</dbReference>
<sequence length="151" mass="16862">MPSNQTCTGVLIGHKHLLTAAHCLYTDFKNAMDCKGNQLSVLHDERIRAWEAQGKVLKETTALREDLVQFRVSAPCPAQLICSRHPTRQTEPGDSGGPLMLEFEGQWYLVGIVKRQRAECQSKSCFTRVTTLCSWLTDASKGDVHCGCRIK</sequence>
<dbReference type="GO" id="GO:0004252">
    <property type="term" value="F:serine-type endopeptidase activity"/>
    <property type="evidence" value="ECO:0007669"/>
    <property type="project" value="InterPro"/>
</dbReference>
<feature type="domain" description="Peptidase S1" evidence="3">
    <location>
        <begin position="5"/>
        <end position="32"/>
    </location>
</feature>
<keyword evidence="1" id="KW-1015">Disulfide bond</keyword>
<dbReference type="Gene3D" id="2.40.10.10">
    <property type="entry name" value="Trypsin-like serine proteases"/>
    <property type="match status" value="2"/>
</dbReference>
<evidence type="ECO:0000256" key="2">
    <source>
        <dbReference type="ARBA" id="ARBA00024195"/>
    </source>
</evidence>
<evidence type="ECO:0000313" key="4">
    <source>
        <dbReference type="Proteomes" id="UP000887572"/>
    </source>
</evidence>
<protein>
    <submittedName>
        <fullName evidence="5">Peptidase S1 domain-containing protein</fullName>
    </submittedName>
</protein>
<dbReference type="Proteomes" id="UP000887572">
    <property type="component" value="Unplaced"/>
</dbReference>
<organism evidence="4 5">
    <name type="scientific">Globodera rostochiensis</name>
    <name type="common">Golden nematode worm</name>
    <name type="synonym">Heterodera rostochiensis</name>
    <dbReference type="NCBI Taxonomy" id="31243"/>
    <lineage>
        <taxon>Eukaryota</taxon>
        <taxon>Metazoa</taxon>
        <taxon>Ecdysozoa</taxon>
        <taxon>Nematoda</taxon>
        <taxon>Chromadorea</taxon>
        <taxon>Rhabditida</taxon>
        <taxon>Tylenchina</taxon>
        <taxon>Tylenchomorpha</taxon>
        <taxon>Tylenchoidea</taxon>
        <taxon>Heteroderidae</taxon>
        <taxon>Heteroderinae</taxon>
        <taxon>Globodera</taxon>
    </lineage>
</organism>
<dbReference type="Pfam" id="PF00089">
    <property type="entry name" value="Trypsin"/>
    <property type="match status" value="2"/>
</dbReference>
<dbReference type="AlphaFoldDB" id="A0A914HIH6"/>
<evidence type="ECO:0000256" key="1">
    <source>
        <dbReference type="ARBA" id="ARBA00023157"/>
    </source>
</evidence>
<dbReference type="SUPFAM" id="SSF50494">
    <property type="entry name" value="Trypsin-like serine proteases"/>
    <property type="match status" value="1"/>
</dbReference>
<feature type="domain" description="Peptidase S1" evidence="3">
    <location>
        <begin position="79"/>
        <end position="136"/>
    </location>
</feature>
<reference evidence="5" key="1">
    <citation type="submission" date="2022-11" db="UniProtKB">
        <authorList>
            <consortium name="WormBaseParasite"/>
        </authorList>
    </citation>
    <scope>IDENTIFICATION</scope>
</reference>
<accession>A0A914HIH6</accession>
<dbReference type="GO" id="GO:0006508">
    <property type="term" value="P:proteolysis"/>
    <property type="evidence" value="ECO:0007669"/>
    <property type="project" value="InterPro"/>
</dbReference>
<dbReference type="InterPro" id="IPR001254">
    <property type="entry name" value="Trypsin_dom"/>
</dbReference>
<dbReference type="InterPro" id="IPR009003">
    <property type="entry name" value="Peptidase_S1_PA"/>
</dbReference>
<name>A0A914HIH6_GLORO</name>
<proteinExistence type="inferred from homology"/>
<dbReference type="PROSITE" id="PS00134">
    <property type="entry name" value="TRYPSIN_HIS"/>
    <property type="match status" value="1"/>
</dbReference>
<dbReference type="PANTHER" id="PTHR24256">
    <property type="entry name" value="TRYPTASE-RELATED"/>
    <property type="match status" value="1"/>
</dbReference>
<comment type="similarity">
    <text evidence="2">Belongs to the peptidase S1 family. CLIP subfamily.</text>
</comment>
<dbReference type="InterPro" id="IPR051487">
    <property type="entry name" value="Ser/Thr_Proteases_Immune/Dev"/>
</dbReference>
<dbReference type="WBParaSite" id="Gr19_v10_g16938.t1">
    <property type="protein sequence ID" value="Gr19_v10_g16938.t1"/>
    <property type="gene ID" value="Gr19_v10_g16938"/>
</dbReference>